<protein>
    <submittedName>
        <fullName evidence="2">Uncharacterized protein</fullName>
    </submittedName>
</protein>
<sequence>MAKSLDVRWQGVHTRSRGRHGIRSVSTRVARHSVARAGVAALGYGGSGMAGCSPDAGGSAEATDAGGTHVRAKQKASRTWAGFSRRCAARVWRAKGRGDNAKTATSAYEHHSALL</sequence>
<reference evidence="2" key="1">
    <citation type="journal article" date="2020" name="Stud. Mycol.">
        <title>101 Dothideomycetes genomes: a test case for predicting lifestyles and emergence of pathogens.</title>
        <authorList>
            <person name="Haridas S."/>
            <person name="Albert R."/>
            <person name="Binder M."/>
            <person name="Bloem J."/>
            <person name="Labutti K."/>
            <person name="Salamov A."/>
            <person name="Andreopoulos B."/>
            <person name="Baker S."/>
            <person name="Barry K."/>
            <person name="Bills G."/>
            <person name="Bluhm B."/>
            <person name="Cannon C."/>
            <person name="Castanera R."/>
            <person name="Culley D."/>
            <person name="Daum C."/>
            <person name="Ezra D."/>
            <person name="Gonzalez J."/>
            <person name="Henrissat B."/>
            <person name="Kuo A."/>
            <person name="Liang C."/>
            <person name="Lipzen A."/>
            <person name="Lutzoni F."/>
            <person name="Magnuson J."/>
            <person name="Mondo S."/>
            <person name="Nolan M."/>
            <person name="Ohm R."/>
            <person name="Pangilinan J."/>
            <person name="Park H.-J."/>
            <person name="Ramirez L."/>
            <person name="Alfaro M."/>
            <person name="Sun H."/>
            <person name="Tritt A."/>
            <person name="Yoshinaga Y."/>
            <person name="Zwiers L.-H."/>
            <person name="Turgeon B."/>
            <person name="Goodwin S."/>
            <person name="Spatafora J."/>
            <person name="Crous P."/>
            <person name="Grigoriev I."/>
        </authorList>
    </citation>
    <scope>NUCLEOTIDE SEQUENCE</scope>
    <source>
        <strain evidence="2">CBS 123094</strain>
    </source>
</reference>
<name>A0A6A5WH90_9PLEO</name>
<organism evidence="2 3">
    <name type="scientific">Amniculicola lignicola CBS 123094</name>
    <dbReference type="NCBI Taxonomy" id="1392246"/>
    <lineage>
        <taxon>Eukaryota</taxon>
        <taxon>Fungi</taxon>
        <taxon>Dikarya</taxon>
        <taxon>Ascomycota</taxon>
        <taxon>Pezizomycotina</taxon>
        <taxon>Dothideomycetes</taxon>
        <taxon>Pleosporomycetidae</taxon>
        <taxon>Pleosporales</taxon>
        <taxon>Amniculicolaceae</taxon>
        <taxon>Amniculicola</taxon>
    </lineage>
</organism>
<keyword evidence="3" id="KW-1185">Reference proteome</keyword>
<evidence type="ECO:0000313" key="3">
    <source>
        <dbReference type="Proteomes" id="UP000799779"/>
    </source>
</evidence>
<dbReference type="Proteomes" id="UP000799779">
    <property type="component" value="Unassembled WGS sequence"/>
</dbReference>
<feature type="region of interest" description="Disordered" evidence="1">
    <location>
        <begin position="53"/>
        <end position="73"/>
    </location>
</feature>
<evidence type="ECO:0000256" key="1">
    <source>
        <dbReference type="SAM" id="MobiDB-lite"/>
    </source>
</evidence>
<dbReference type="AlphaFoldDB" id="A0A6A5WH90"/>
<accession>A0A6A5WH90</accession>
<dbReference type="EMBL" id="ML977589">
    <property type="protein sequence ID" value="KAF2000304.1"/>
    <property type="molecule type" value="Genomic_DNA"/>
</dbReference>
<gene>
    <name evidence="2" type="ORF">P154DRAFT_534667</name>
</gene>
<feature type="region of interest" description="Disordered" evidence="1">
    <location>
        <begin position="95"/>
        <end position="115"/>
    </location>
</feature>
<evidence type="ECO:0000313" key="2">
    <source>
        <dbReference type="EMBL" id="KAF2000304.1"/>
    </source>
</evidence>
<proteinExistence type="predicted"/>